<dbReference type="GO" id="GO:0005737">
    <property type="term" value="C:cytoplasm"/>
    <property type="evidence" value="ECO:0007669"/>
    <property type="project" value="InterPro"/>
</dbReference>
<dbReference type="AlphaFoldDB" id="A0A023WRU9"/>
<name>A0A023WRU9_STUST</name>
<dbReference type="InterPro" id="IPR050921">
    <property type="entry name" value="T4SS_GSP_E_ATPase"/>
</dbReference>
<dbReference type="Pfam" id="PF00437">
    <property type="entry name" value="T2SSE"/>
    <property type="match status" value="1"/>
</dbReference>
<dbReference type="GO" id="GO:0016887">
    <property type="term" value="F:ATP hydrolysis activity"/>
    <property type="evidence" value="ECO:0007669"/>
    <property type="project" value="InterPro"/>
</dbReference>
<gene>
    <name evidence="3" type="ORF">UIB01_09485</name>
</gene>
<sequence length="316" mass="33790">MLRTALGARIATALDDADVAEVMLNPDGRLWIDRLSGGRHEIGTLSASEGERVVRLVAAHVGRAINAASPLLSAELPQTGERFEGVLPPASPAPAFSIRKRAIQHLTLDDYVDDRVITPEQRDVLHKAVHERRNILIAGSTSSGKTTLANALLAEVAGTGDRVLVLEDTVELQCTARDQVCLRAISGVVTMKDLVRSTLRLRPDRIVVGEVRGAEALDLVKAWGTGHPGGIATIHAGSCHGALLRLEQLILEVALAAPRPLIAEAVNLVVFLTGRGCERRVQEMVWVTGYDHQGYGLTAIGVPLANTPTNRQEAPA</sequence>
<dbReference type="SUPFAM" id="SSF52540">
    <property type="entry name" value="P-loop containing nucleoside triphosphate hydrolases"/>
    <property type="match status" value="1"/>
</dbReference>
<dbReference type="CDD" id="cd01130">
    <property type="entry name" value="VirB11-like_ATPase"/>
    <property type="match status" value="1"/>
</dbReference>
<organism evidence="3 4">
    <name type="scientific">Stutzerimonas stutzeri</name>
    <name type="common">Pseudomonas stutzeri</name>
    <dbReference type="NCBI Taxonomy" id="316"/>
    <lineage>
        <taxon>Bacteria</taxon>
        <taxon>Pseudomonadati</taxon>
        <taxon>Pseudomonadota</taxon>
        <taxon>Gammaproteobacteria</taxon>
        <taxon>Pseudomonadales</taxon>
        <taxon>Pseudomonadaceae</taxon>
        <taxon>Stutzerimonas</taxon>
    </lineage>
</organism>
<evidence type="ECO:0000256" key="1">
    <source>
        <dbReference type="ARBA" id="ARBA00006611"/>
    </source>
</evidence>
<dbReference type="InterPro" id="IPR001482">
    <property type="entry name" value="T2SS/T4SS_dom"/>
</dbReference>
<reference evidence="3 4" key="1">
    <citation type="submission" date="2014-03" db="EMBL/GenBank/DDBJ databases">
        <title>Complete genome sequence of Pseudomonas stutzeri 19SMN4.</title>
        <authorList>
            <person name="Brunet-Galmes I."/>
            <person name="Nogales B."/>
            <person name="Busquets A."/>
            <person name="Pena A."/>
            <person name="Gomila M."/>
            <person name="Garcia-Valdes E."/>
            <person name="Lalucat J."/>
            <person name="Bennasar A."/>
            <person name="Bosch R."/>
        </authorList>
    </citation>
    <scope>NUCLEOTIDE SEQUENCE [LARGE SCALE GENOMIC DNA]</scope>
    <source>
        <strain evidence="3 4">19SMN4</strain>
    </source>
</reference>
<dbReference type="NCBIfam" id="TIGR02782">
    <property type="entry name" value="TrbB_P"/>
    <property type="match status" value="1"/>
</dbReference>
<dbReference type="GO" id="GO:0005524">
    <property type="term" value="F:ATP binding"/>
    <property type="evidence" value="ECO:0007669"/>
    <property type="project" value="InterPro"/>
</dbReference>
<evidence type="ECO:0000313" key="3">
    <source>
        <dbReference type="EMBL" id="AHY42706.1"/>
    </source>
</evidence>
<dbReference type="InterPro" id="IPR027417">
    <property type="entry name" value="P-loop_NTPase"/>
</dbReference>
<dbReference type="PANTHER" id="PTHR30486:SF6">
    <property type="entry name" value="TYPE IV PILUS RETRACTATION ATPASE PILT"/>
    <property type="match status" value="1"/>
</dbReference>
<dbReference type="PATRIC" id="fig|316.97.peg.1898"/>
<dbReference type="Gene3D" id="3.30.450.90">
    <property type="match status" value="1"/>
</dbReference>
<proteinExistence type="inferred from homology"/>
<protein>
    <submittedName>
        <fullName evidence="3">Conjugal transfer protein TrbB</fullName>
    </submittedName>
</protein>
<evidence type="ECO:0000259" key="2">
    <source>
        <dbReference type="Pfam" id="PF00437"/>
    </source>
</evidence>
<comment type="similarity">
    <text evidence="1">Belongs to the GSP E family.</text>
</comment>
<dbReference type="Proteomes" id="UP000025238">
    <property type="component" value="Chromosome"/>
</dbReference>
<dbReference type="PANTHER" id="PTHR30486">
    <property type="entry name" value="TWITCHING MOTILITY PROTEIN PILT"/>
    <property type="match status" value="1"/>
</dbReference>
<dbReference type="InterPro" id="IPR014149">
    <property type="entry name" value="Conjug-transfer_TrbB"/>
</dbReference>
<dbReference type="KEGG" id="pstu:UIB01_09485"/>
<evidence type="ECO:0000313" key="4">
    <source>
        <dbReference type="Proteomes" id="UP000025238"/>
    </source>
</evidence>
<dbReference type="EMBL" id="CP007509">
    <property type="protein sequence ID" value="AHY42706.1"/>
    <property type="molecule type" value="Genomic_DNA"/>
</dbReference>
<feature type="domain" description="Bacterial type II secretion system protein E" evidence="2">
    <location>
        <begin position="93"/>
        <end position="278"/>
    </location>
</feature>
<dbReference type="Gene3D" id="3.40.50.300">
    <property type="entry name" value="P-loop containing nucleotide triphosphate hydrolases"/>
    <property type="match status" value="1"/>
</dbReference>
<accession>A0A023WRU9</accession>